<sequence>MPRTGRPAGRRRMFTALVAVPVLLSACAGGSSDEVGGRGADGSGGTVDLYAYAIPKPGYDEVVPAFNETEAGEGVEVRQSYGASADQSRKIARGAPADIVSFSLEPDITRLVDAGLVDPDWNADATRGVPFGSVVTLVVRAGNPKNIRGWDDLLRPDVEVVTPNPFSSGSAKWNLLAPYAAASDGGRDQQAGIDFLDRMLTRVRVQPKSGREATEAFLQGTGDVLISYENEAIFAERHGDPVEHIVPETTFRIENPVAVLEHAQHPEKALAFRDFLYTPAAQRAWAEAGFRPVDPGVAAEYAEQFPEPVTLYTIADLGGWEMVEADLFAPDSGAIAVAYDNATE</sequence>
<dbReference type="PANTHER" id="PTHR30368:SF2">
    <property type="entry name" value="SULFATE-BINDING PROTEIN"/>
    <property type="match status" value="1"/>
</dbReference>
<dbReference type="Gene3D" id="3.40.190.10">
    <property type="entry name" value="Periplasmic binding protein-like II"/>
    <property type="match status" value="2"/>
</dbReference>
<evidence type="ECO:0000256" key="4">
    <source>
        <dbReference type="ARBA" id="ARBA00022729"/>
    </source>
</evidence>
<dbReference type="EMBL" id="JAAXOO010000004">
    <property type="protein sequence ID" value="NKY34661.1"/>
    <property type="molecule type" value="Genomic_DNA"/>
</dbReference>
<feature type="chain" id="PRO_5032771278" evidence="6">
    <location>
        <begin position="29"/>
        <end position="344"/>
    </location>
</feature>
<evidence type="ECO:0000256" key="1">
    <source>
        <dbReference type="ARBA" id="ARBA00004418"/>
    </source>
</evidence>
<organism evidence="7 8">
    <name type="scientific">Nocardia speluncae</name>
    <dbReference type="NCBI Taxonomy" id="419477"/>
    <lineage>
        <taxon>Bacteria</taxon>
        <taxon>Bacillati</taxon>
        <taxon>Actinomycetota</taxon>
        <taxon>Actinomycetes</taxon>
        <taxon>Mycobacteriales</taxon>
        <taxon>Nocardiaceae</taxon>
        <taxon>Nocardia</taxon>
    </lineage>
</organism>
<dbReference type="PROSITE" id="PS51257">
    <property type="entry name" value="PROKAR_LIPOPROTEIN"/>
    <property type="match status" value="1"/>
</dbReference>
<keyword evidence="4 6" id="KW-0732">Signal</keyword>
<evidence type="ECO:0000256" key="2">
    <source>
        <dbReference type="ARBA" id="ARBA00006099"/>
    </source>
</evidence>
<comment type="caution">
    <text evidence="7">The sequence shown here is derived from an EMBL/GenBank/DDBJ whole genome shotgun (WGS) entry which is preliminary data.</text>
</comment>
<dbReference type="Pfam" id="PF13531">
    <property type="entry name" value="SBP_bac_11"/>
    <property type="match status" value="1"/>
</dbReference>
<accession>A0A846XE42</accession>
<dbReference type="NCBIfam" id="TIGR00971">
    <property type="entry name" value="3a0106s03"/>
    <property type="match status" value="1"/>
</dbReference>
<evidence type="ECO:0000256" key="3">
    <source>
        <dbReference type="ARBA" id="ARBA00022448"/>
    </source>
</evidence>
<dbReference type="GO" id="GO:0042597">
    <property type="term" value="C:periplasmic space"/>
    <property type="evidence" value="ECO:0007669"/>
    <property type="project" value="UniProtKB-SubCell"/>
</dbReference>
<keyword evidence="8" id="KW-1185">Reference proteome</keyword>
<protein>
    <submittedName>
        <fullName evidence="7">Sulfate ABC transporter substrate-binding protein</fullName>
    </submittedName>
</protein>
<evidence type="ECO:0000313" key="7">
    <source>
        <dbReference type="EMBL" id="NKY34661.1"/>
    </source>
</evidence>
<feature type="signal peptide" evidence="6">
    <location>
        <begin position="1"/>
        <end position="28"/>
    </location>
</feature>
<gene>
    <name evidence="7" type="ORF">HGA13_16490</name>
</gene>
<comment type="subcellular location">
    <subcellularLocation>
        <location evidence="1">Periplasm</location>
    </subcellularLocation>
</comment>
<name>A0A846XE42_9NOCA</name>
<reference evidence="7 8" key="1">
    <citation type="submission" date="2020-04" db="EMBL/GenBank/DDBJ databases">
        <title>MicrobeNet Type strains.</title>
        <authorList>
            <person name="Nicholson A.C."/>
        </authorList>
    </citation>
    <scope>NUCLEOTIDE SEQUENCE [LARGE SCALE GENOMIC DNA]</scope>
    <source>
        <strain evidence="7 8">DSM 45078</strain>
    </source>
</reference>
<dbReference type="InterPro" id="IPR005669">
    <property type="entry name" value="Thiosulph/SO4-bd"/>
</dbReference>
<dbReference type="RefSeq" id="WP_068046458.1">
    <property type="nucleotide sequence ID" value="NZ_JAAXOO010000004.1"/>
</dbReference>
<dbReference type="GO" id="GO:0140104">
    <property type="term" value="F:molecular carrier activity"/>
    <property type="evidence" value="ECO:0007669"/>
    <property type="project" value="InterPro"/>
</dbReference>
<proteinExistence type="inferred from homology"/>
<keyword evidence="3" id="KW-0813">Transport</keyword>
<dbReference type="PANTHER" id="PTHR30368">
    <property type="entry name" value="SULFATE-BINDING PROTEIN"/>
    <property type="match status" value="1"/>
</dbReference>
<dbReference type="AlphaFoldDB" id="A0A846XE42"/>
<evidence type="ECO:0000313" key="8">
    <source>
        <dbReference type="Proteomes" id="UP000565715"/>
    </source>
</evidence>
<dbReference type="Proteomes" id="UP000565715">
    <property type="component" value="Unassembled WGS sequence"/>
</dbReference>
<dbReference type="GO" id="GO:1902358">
    <property type="term" value="P:sulfate transmembrane transport"/>
    <property type="evidence" value="ECO:0007669"/>
    <property type="project" value="InterPro"/>
</dbReference>
<dbReference type="SUPFAM" id="SSF53850">
    <property type="entry name" value="Periplasmic binding protein-like II"/>
    <property type="match status" value="1"/>
</dbReference>
<evidence type="ECO:0000256" key="5">
    <source>
        <dbReference type="ARBA" id="ARBA00022764"/>
    </source>
</evidence>
<keyword evidence="5" id="KW-0574">Periplasm</keyword>
<evidence type="ECO:0000256" key="6">
    <source>
        <dbReference type="SAM" id="SignalP"/>
    </source>
</evidence>
<comment type="similarity">
    <text evidence="2">Belongs to the prokaryotic sulfate-binding protein family.</text>
</comment>